<dbReference type="PANTHER" id="PTHR33908">
    <property type="entry name" value="MANNOSYLTRANSFERASE YKCB-RELATED"/>
    <property type="match status" value="1"/>
</dbReference>
<keyword evidence="4 11" id="KW-0808">Transferase</keyword>
<evidence type="ECO:0000256" key="5">
    <source>
        <dbReference type="ARBA" id="ARBA00022692"/>
    </source>
</evidence>
<gene>
    <name evidence="11" type="ORF">FNA46_11095</name>
</gene>
<keyword evidence="3" id="KW-0328">Glycosyltransferase</keyword>
<feature type="transmembrane region" description="Helical" evidence="9">
    <location>
        <begin position="236"/>
        <end position="252"/>
    </location>
</feature>
<dbReference type="InterPro" id="IPR050297">
    <property type="entry name" value="LipidA_mod_glycosyltrf_83"/>
</dbReference>
<keyword evidence="5 9" id="KW-0812">Transmembrane</keyword>
<feature type="compositionally biased region" description="Basic and acidic residues" evidence="8">
    <location>
        <begin position="22"/>
        <end position="49"/>
    </location>
</feature>
<accession>A0A549TAH4</accession>
<dbReference type="EMBL" id="VJMG01000027">
    <property type="protein sequence ID" value="TRL38878.1"/>
    <property type="molecule type" value="Genomic_DNA"/>
</dbReference>
<evidence type="ECO:0000313" key="12">
    <source>
        <dbReference type="Proteomes" id="UP000316801"/>
    </source>
</evidence>
<evidence type="ECO:0000259" key="10">
    <source>
        <dbReference type="Pfam" id="PF13231"/>
    </source>
</evidence>
<comment type="subcellular location">
    <subcellularLocation>
        <location evidence="1">Cell membrane</location>
        <topology evidence="1">Multi-pass membrane protein</topology>
    </subcellularLocation>
</comment>
<dbReference type="InterPro" id="IPR038731">
    <property type="entry name" value="RgtA/B/C-like"/>
</dbReference>
<dbReference type="GO" id="GO:0016763">
    <property type="term" value="F:pentosyltransferase activity"/>
    <property type="evidence" value="ECO:0007669"/>
    <property type="project" value="TreeGrafter"/>
</dbReference>
<evidence type="ECO:0000256" key="3">
    <source>
        <dbReference type="ARBA" id="ARBA00022676"/>
    </source>
</evidence>
<feature type="domain" description="Glycosyltransferase RgtA/B/C/D-like" evidence="10">
    <location>
        <begin position="117"/>
        <end position="278"/>
    </location>
</feature>
<evidence type="ECO:0000313" key="11">
    <source>
        <dbReference type="EMBL" id="TRL38878.1"/>
    </source>
</evidence>
<comment type="caution">
    <text evidence="11">The sequence shown here is derived from an EMBL/GenBank/DDBJ whole genome shotgun (WGS) entry which is preliminary data.</text>
</comment>
<evidence type="ECO:0000256" key="9">
    <source>
        <dbReference type="SAM" id="Phobius"/>
    </source>
</evidence>
<feature type="transmembrane region" description="Helical" evidence="9">
    <location>
        <begin position="261"/>
        <end position="280"/>
    </location>
</feature>
<feature type="transmembrane region" description="Helical" evidence="9">
    <location>
        <begin position="74"/>
        <end position="92"/>
    </location>
</feature>
<evidence type="ECO:0000256" key="7">
    <source>
        <dbReference type="ARBA" id="ARBA00023136"/>
    </source>
</evidence>
<reference evidence="11 12" key="1">
    <citation type="submission" date="2019-07" db="EMBL/GenBank/DDBJ databases">
        <title>Ln-dependent methylotrophs.</title>
        <authorList>
            <person name="Tani A."/>
        </authorList>
    </citation>
    <scope>NUCLEOTIDE SEQUENCE [LARGE SCALE GENOMIC DNA]</scope>
    <source>
        <strain evidence="11 12">SM12</strain>
    </source>
</reference>
<dbReference type="PANTHER" id="PTHR33908:SF11">
    <property type="entry name" value="MEMBRANE PROTEIN"/>
    <property type="match status" value="1"/>
</dbReference>
<feature type="transmembrane region" description="Helical" evidence="9">
    <location>
        <begin position="189"/>
        <end position="207"/>
    </location>
</feature>
<feature type="transmembrane region" description="Helical" evidence="9">
    <location>
        <begin position="135"/>
        <end position="157"/>
    </location>
</feature>
<feature type="transmembrane region" description="Helical" evidence="9">
    <location>
        <begin position="166"/>
        <end position="183"/>
    </location>
</feature>
<evidence type="ECO:0000256" key="6">
    <source>
        <dbReference type="ARBA" id="ARBA00022989"/>
    </source>
</evidence>
<evidence type="ECO:0000256" key="4">
    <source>
        <dbReference type="ARBA" id="ARBA00022679"/>
    </source>
</evidence>
<evidence type="ECO:0000256" key="8">
    <source>
        <dbReference type="SAM" id="MobiDB-lite"/>
    </source>
</evidence>
<feature type="transmembrane region" description="Helical" evidence="9">
    <location>
        <begin position="314"/>
        <end position="338"/>
    </location>
</feature>
<dbReference type="GO" id="GO:0005886">
    <property type="term" value="C:plasma membrane"/>
    <property type="evidence" value="ECO:0007669"/>
    <property type="project" value="UniProtKB-SubCell"/>
</dbReference>
<evidence type="ECO:0000256" key="2">
    <source>
        <dbReference type="ARBA" id="ARBA00022475"/>
    </source>
</evidence>
<dbReference type="Pfam" id="PF13231">
    <property type="entry name" value="PMT_2"/>
    <property type="match status" value="1"/>
</dbReference>
<sequence>MMPFQPLSPPEGFGKQAMDNGIDIRDADPSPFREEPVAHHTRAMDERPAPPHPTRLLARLAEFADTLARRPERLLIVFAVYYLAQVGVRLLIPHGLRIDEAQQVFLAQWLLPGYDAQPPLYNWLQYAVFAVTGDYLLGLAALKGIVLFAVMASYYALGCMVLRDRAFAALGCLALFLTPQVFWQAQRDLTHTTAMMLLVNLLMIATVHTIRRPNLTAYLFLGAAIGFGMLTKYNFAILVAALFLAVLLLPVGRQRLFDRRIMLTAAVALAILTPHLLWLFNHLDVASSVTAERMAENAEKISRGVEILSGTASLLINTAVIAAPGLVLLLAGFGRPLLRALRARNAWSDFFLVLLGAVLLLLVLVVLALTFTNFRDRWLLPLMQMVPLLLCLKLKAADLDGRAALRRVLPAALIIMTLIVPTTYGVGRFNTNADYVEPFDAFGEAFRRQTGIKTAGLIVTVNWQTAGNLEMEFPGSSVIATDFSHLRLPFTWRAEHPILLVWRGSETVPEDLQEWLAKEKGLDASRFAVETFLAPYTGFRDRLAEAFRYVIVRPEAQ</sequence>
<feature type="transmembrane region" description="Helical" evidence="9">
    <location>
        <begin position="350"/>
        <end position="372"/>
    </location>
</feature>
<name>A0A549TAH4_9HYPH</name>
<feature type="region of interest" description="Disordered" evidence="8">
    <location>
        <begin position="1"/>
        <end position="51"/>
    </location>
</feature>
<keyword evidence="7 9" id="KW-0472">Membrane</keyword>
<feature type="transmembrane region" description="Helical" evidence="9">
    <location>
        <begin position="408"/>
        <end position="427"/>
    </location>
</feature>
<keyword evidence="12" id="KW-1185">Reference proteome</keyword>
<protein>
    <submittedName>
        <fullName evidence="11">Glycosyltransferase family 39 protein</fullName>
    </submittedName>
</protein>
<dbReference type="Proteomes" id="UP000316801">
    <property type="component" value="Unassembled WGS sequence"/>
</dbReference>
<organism evidence="11 12">
    <name type="scientific">Rhizobium straminoryzae</name>
    <dbReference type="NCBI Taxonomy" id="1387186"/>
    <lineage>
        <taxon>Bacteria</taxon>
        <taxon>Pseudomonadati</taxon>
        <taxon>Pseudomonadota</taxon>
        <taxon>Alphaproteobacteria</taxon>
        <taxon>Hyphomicrobiales</taxon>
        <taxon>Rhizobiaceae</taxon>
        <taxon>Rhizobium/Agrobacterium group</taxon>
        <taxon>Rhizobium</taxon>
    </lineage>
</organism>
<keyword evidence="2" id="KW-1003">Cell membrane</keyword>
<feature type="transmembrane region" description="Helical" evidence="9">
    <location>
        <begin position="214"/>
        <end position="230"/>
    </location>
</feature>
<dbReference type="AlphaFoldDB" id="A0A549TAH4"/>
<dbReference type="GO" id="GO:0009103">
    <property type="term" value="P:lipopolysaccharide biosynthetic process"/>
    <property type="evidence" value="ECO:0007669"/>
    <property type="project" value="UniProtKB-ARBA"/>
</dbReference>
<evidence type="ECO:0000256" key="1">
    <source>
        <dbReference type="ARBA" id="ARBA00004651"/>
    </source>
</evidence>
<proteinExistence type="predicted"/>
<keyword evidence="6 9" id="KW-1133">Transmembrane helix</keyword>